<dbReference type="SMART" id="SM00248">
    <property type="entry name" value="ANK"/>
    <property type="match status" value="7"/>
</dbReference>
<reference evidence="4" key="2">
    <citation type="submission" date="2020-11" db="EMBL/GenBank/DDBJ databases">
        <authorList>
            <person name="McCartney M.A."/>
            <person name="Auch B."/>
            <person name="Kono T."/>
            <person name="Mallez S."/>
            <person name="Becker A."/>
            <person name="Gohl D.M."/>
            <person name="Silverstein K.A.T."/>
            <person name="Koren S."/>
            <person name="Bechman K.B."/>
            <person name="Herman A."/>
            <person name="Abrahante J.E."/>
            <person name="Garbe J."/>
        </authorList>
    </citation>
    <scope>NUCLEOTIDE SEQUENCE</scope>
    <source>
        <strain evidence="4">Duluth1</strain>
        <tissue evidence="4">Whole animal</tissue>
    </source>
</reference>
<feature type="repeat" description="ANK" evidence="3">
    <location>
        <begin position="194"/>
        <end position="226"/>
    </location>
</feature>
<dbReference type="AlphaFoldDB" id="A0A9D4K487"/>
<evidence type="ECO:0000313" key="4">
    <source>
        <dbReference type="EMBL" id="KAH3832669.1"/>
    </source>
</evidence>
<protein>
    <submittedName>
        <fullName evidence="4">Uncharacterized protein</fullName>
    </submittedName>
</protein>
<evidence type="ECO:0000313" key="5">
    <source>
        <dbReference type="Proteomes" id="UP000828390"/>
    </source>
</evidence>
<keyword evidence="1" id="KW-0677">Repeat</keyword>
<dbReference type="InterPro" id="IPR002110">
    <property type="entry name" value="Ankyrin_rpt"/>
</dbReference>
<dbReference type="Proteomes" id="UP000828390">
    <property type="component" value="Unassembled WGS sequence"/>
</dbReference>
<keyword evidence="5" id="KW-1185">Reference proteome</keyword>
<dbReference type="InterPro" id="IPR036770">
    <property type="entry name" value="Ankyrin_rpt-contain_sf"/>
</dbReference>
<evidence type="ECO:0000256" key="1">
    <source>
        <dbReference type="ARBA" id="ARBA00022737"/>
    </source>
</evidence>
<dbReference type="PANTHER" id="PTHR24171">
    <property type="entry name" value="ANKYRIN REPEAT DOMAIN-CONTAINING PROTEIN 39-RELATED"/>
    <property type="match status" value="1"/>
</dbReference>
<sequence length="664" mass="75067">MAGFRITDTAGIDYGLLSSIVYNCVQEEKLSKLRATLSKRTREQRQKIVNHKINGNTPLFMACQQGKVHFVNYLIEECGADIEIKGVYEVHEDNSRHLVSPLWCAAVANKLDVVQTLVRHGANVNETSDTDSTPVRSACFMTNIHVIKFLVENGADILKPNKNGGTCLINSVQSAQLCTFLISKGAAVNAVDSSKNTALHYAIREGMLESVKVLLSNKADYMIRNDFDDDALQTAATRGNVEIVDVIVEMAGLSLEAKIQAYELLGTCHIDERNDIVSGLKLWRQAMKWRYKNKNQPILKVLPKETKKVYLNAKEPENEEELLELTDPDEIYMQSLLIRERILGQHHKDSVFGLMYRGAVYADSNKFQRCVDLWKYAYIIRYQQNEPLNLDCLFTVQALVKFFWEVQMEHENNGEIEAKIFFDDALEVLQILTGQIISAKECLSNDGECLLYEQASKLNTQAEDKASQTLSEFHLLMQLYLHMIHLLTKLECSRDQTHAYMSCIHRLVSTDLRCTKGLSLLHLAVDSKTSLTADEYYSQFPTLEVVQLLVRCGANVNAQCQCGNTALLKTAHTMYMHSGPPEEEEKKVIEYLLAIGTHVDIMNNVGDTAEKFLKHSVFFSYSPLQYSSLKCLAARVIIKEKIPFKSEVPVSLIPFVQCHGMHCN</sequence>
<dbReference type="PANTHER" id="PTHR24171:SF9">
    <property type="entry name" value="ANKYRIN REPEAT DOMAIN-CONTAINING PROTEIN 39"/>
    <property type="match status" value="1"/>
</dbReference>
<dbReference type="PROSITE" id="PS50088">
    <property type="entry name" value="ANK_REPEAT"/>
    <property type="match status" value="4"/>
</dbReference>
<proteinExistence type="predicted"/>
<dbReference type="Pfam" id="PF12796">
    <property type="entry name" value="Ank_2"/>
    <property type="match status" value="2"/>
</dbReference>
<feature type="repeat" description="ANK" evidence="3">
    <location>
        <begin position="54"/>
        <end position="87"/>
    </location>
</feature>
<dbReference type="Gene3D" id="1.25.40.20">
    <property type="entry name" value="Ankyrin repeat-containing domain"/>
    <property type="match status" value="3"/>
</dbReference>
<feature type="repeat" description="ANK" evidence="3">
    <location>
        <begin position="130"/>
        <end position="162"/>
    </location>
</feature>
<keyword evidence="2 3" id="KW-0040">ANK repeat</keyword>
<name>A0A9D4K487_DREPO</name>
<dbReference type="PRINTS" id="PR01415">
    <property type="entry name" value="ANKYRIN"/>
</dbReference>
<reference evidence="4" key="1">
    <citation type="journal article" date="2019" name="bioRxiv">
        <title>The Genome of the Zebra Mussel, Dreissena polymorpha: A Resource for Invasive Species Research.</title>
        <authorList>
            <person name="McCartney M.A."/>
            <person name="Auch B."/>
            <person name="Kono T."/>
            <person name="Mallez S."/>
            <person name="Zhang Y."/>
            <person name="Obille A."/>
            <person name="Becker A."/>
            <person name="Abrahante J.E."/>
            <person name="Garbe J."/>
            <person name="Badalamenti J.P."/>
            <person name="Herman A."/>
            <person name="Mangelson H."/>
            <person name="Liachko I."/>
            <person name="Sullivan S."/>
            <person name="Sone E.D."/>
            <person name="Koren S."/>
            <person name="Silverstein K.A.T."/>
            <person name="Beckman K.B."/>
            <person name="Gohl D.M."/>
        </authorList>
    </citation>
    <scope>NUCLEOTIDE SEQUENCE</scope>
    <source>
        <strain evidence="4">Duluth1</strain>
        <tissue evidence="4">Whole animal</tissue>
    </source>
</reference>
<dbReference type="SUPFAM" id="SSF48403">
    <property type="entry name" value="Ankyrin repeat"/>
    <property type="match status" value="2"/>
</dbReference>
<dbReference type="PROSITE" id="PS50297">
    <property type="entry name" value="ANK_REP_REGION"/>
    <property type="match status" value="2"/>
</dbReference>
<dbReference type="OrthoDB" id="4429489at2759"/>
<dbReference type="Pfam" id="PF00023">
    <property type="entry name" value="Ank"/>
    <property type="match status" value="1"/>
</dbReference>
<feature type="repeat" description="ANK" evidence="3">
    <location>
        <begin position="97"/>
        <end position="129"/>
    </location>
</feature>
<dbReference type="EMBL" id="JAIWYP010000004">
    <property type="protein sequence ID" value="KAH3832669.1"/>
    <property type="molecule type" value="Genomic_DNA"/>
</dbReference>
<gene>
    <name evidence="4" type="ORF">DPMN_105962</name>
</gene>
<organism evidence="4 5">
    <name type="scientific">Dreissena polymorpha</name>
    <name type="common">Zebra mussel</name>
    <name type="synonym">Mytilus polymorpha</name>
    <dbReference type="NCBI Taxonomy" id="45954"/>
    <lineage>
        <taxon>Eukaryota</taxon>
        <taxon>Metazoa</taxon>
        <taxon>Spiralia</taxon>
        <taxon>Lophotrochozoa</taxon>
        <taxon>Mollusca</taxon>
        <taxon>Bivalvia</taxon>
        <taxon>Autobranchia</taxon>
        <taxon>Heteroconchia</taxon>
        <taxon>Euheterodonta</taxon>
        <taxon>Imparidentia</taxon>
        <taxon>Neoheterodontei</taxon>
        <taxon>Myida</taxon>
        <taxon>Dreissenoidea</taxon>
        <taxon>Dreissenidae</taxon>
        <taxon>Dreissena</taxon>
    </lineage>
</organism>
<accession>A0A9D4K487</accession>
<comment type="caution">
    <text evidence="4">The sequence shown here is derived from an EMBL/GenBank/DDBJ whole genome shotgun (WGS) entry which is preliminary data.</text>
</comment>
<evidence type="ECO:0000256" key="2">
    <source>
        <dbReference type="ARBA" id="ARBA00023043"/>
    </source>
</evidence>
<evidence type="ECO:0000256" key="3">
    <source>
        <dbReference type="PROSITE-ProRule" id="PRU00023"/>
    </source>
</evidence>